<dbReference type="PROSITE" id="PS50250">
    <property type="entry name" value="PCI"/>
    <property type="match status" value="1"/>
</dbReference>
<dbReference type="SMR" id="A0A194VTR7"/>
<dbReference type="GO" id="GO:0003743">
    <property type="term" value="F:translation initiation factor activity"/>
    <property type="evidence" value="ECO:0007669"/>
    <property type="project" value="UniProtKB-UniRule"/>
</dbReference>
<keyword evidence="2 5" id="KW-0963">Cytoplasm</keyword>
<feature type="region of interest" description="Disordered" evidence="6">
    <location>
        <begin position="48"/>
        <end position="67"/>
    </location>
</feature>
<proteinExistence type="inferred from homology"/>
<dbReference type="HAMAP" id="MF_03012">
    <property type="entry name" value="eIF3m"/>
    <property type="match status" value="1"/>
</dbReference>
<evidence type="ECO:0000313" key="9">
    <source>
        <dbReference type="Proteomes" id="UP000078559"/>
    </source>
</evidence>
<dbReference type="Proteomes" id="UP000078559">
    <property type="component" value="Chromosome 3"/>
</dbReference>
<evidence type="ECO:0000313" key="8">
    <source>
        <dbReference type="EMBL" id="KUI67387.1"/>
    </source>
</evidence>
<comment type="similarity">
    <text evidence="1">Belongs to the CSN7/EIF3M family. CSN7 subfamily.</text>
</comment>
<reference evidence="8" key="1">
    <citation type="submission" date="2014-12" db="EMBL/GenBank/DDBJ databases">
        <title>Genome Sequence of Valsa Canker Pathogens Uncovers a Specific Adaption of Colonization on Woody Bark.</title>
        <authorList>
            <person name="Yin Z."/>
            <person name="Liu H."/>
            <person name="Gao X."/>
            <person name="Li Z."/>
            <person name="Song N."/>
            <person name="Ke X."/>
            <person name="Dai Q."/>
            <person name="Wu Y."/>
            <person name="Sun Y."/>
            <person name="Xu J.-R."/>
            <person name="Kang Z.K."/>
            <person name="Wang L."/>
            <person name="Huang L."/>
        </authorList>
    </citation>
    <scope>NUCLEOTIDE SEQUENCE [LARGE SCALE GENOMIC DNA]</scope>
    <source>
        <strain evidence="8">03-8</strain>
    </source>
</reference>
<sequence>MNPAATKLTEISGKASTGRKGEAQSQAKSGSGVCEIEGERKLSIFKQQAPKDVSGSEPHNQASYPISTLPFKPETRLAKHPLPNMAPRGLVFVDGSTNDVLQEIADYLQIGDEIRSTLEKGDTEDALATIVKTSAVLNSKPEKEVGPAYNLLIFAVVNHSKEPKKHLPTICQNLTKPITSSPVNGRDLALGSLSTVFNLLAKDDPIRFNVFLQIVRFVKLNNMFDTIKPALKNVPGWLEAWGVEEEERQKVYVEIADAAEAADENKIAYEHLLHALRTFDADDKDDVASEEAQKLSLRALKMILVIDRPWAYDFQGLRVLAPVQSLADTHPVYAQLLDIFAEQDLEDFNDFNDEHEGFLEKENLDYNILQTKMRLLTFASLAAAHQDREIPYEVIGKGLQVPVEDVELWIIDVIRSQLVEGRMSQRDKVFKVHKTMYRVFGDKQWRELQSRIDVWKTTINHVHTVLRAQQLEAEKQKERAQQELEKKLSNVGMGDGPHPGRGGRRPRNDNDD</sequence>
<evidence type="ECO:0000256" key="3">
    <source>
        <dbReference type="ARBA" id="ARBA00022540"/>
    </source>
</evidence>
<dbReference type="InterPro" id="IPR027528">
    <property type="entry name" value="eIF3m"/>
</dbReference>
<keyword evidence="4 5" id="KW-0648">Protein biosynthesis</keyword>
<dbReference type="GO" id="GO:0016282">
    <property type="term" value="C:eukaryotic 43S preinitiation complex"/>
    <property type="evidence" value="ECO:0007669"/>
    <property type="project" value="UniProtKB-UniRule"/>
</dbReference>
<dbReference type="InterPro" id="IPR045237">
    <property type="entry name" value="COPS7/eIF3m"/>
</dbReference>
<dbReference type="InterPro" id="IPR000717">
    <property type="entry name" value="PCI_dom"/>
</dbReference>
<comment type="subcellular location">
    <subcellularLocation>
        <location evidence="5">Cytoplasm</location>
    </subcellularLocation>
</comment>
<dbReference type="OrthoDB" id="10267031at2759"/>
<evidence type="ECO:0000256" key="5">
    <source>
        <dbReference type="HAMAP-Rule" id="MF_03012"/>
    </source>
</evidence>
<name>A0A194VTR7_CYTMA</name>
<dbReference type="PANTHER" id="PTHR15350:SF2">
    <property type="entry name" value="EUKARYOTIC TRANSLATION INITIATION FACTOR 3 SUBUNIT M"/>
    <property type="match status" value="1"/>
</dbReference>
<dbReference type="AlphaFoldDB" id="A0A194VTR7"/>
<comment type="subunit">
    <text evidence="5">Component of the eukaryotic translation initiation factor 3 (eIF-3) complex.</text>
</comment>
<dbReference type="Pfam" id="PF01399">
    <property type="entry name" value="PCI"/>
    <property type="match status" value="1"/>
</dbReference>
<dbReference type="EMBL" id="CM003100">
    <property type="protein sequence ID" value="KUI67387.1"/>
    <property type="molecule type" value="Genomic_DNA"/>
</dbReference>
<keyword evidence="9" id="KW-1185">Reference proteome</keyword>
<organism evidence="8 9">
    <name type="scientific">Cytospora mali</name>
    <name type="common">Apple Valsa canker fungus</name>
    <name type="synonym">Valsa mali</name>
    <dbReference type="NCBI Taxonomy" id="578113"/>
    <lineage>
        <taxon>Eukaryota</taxon>
        <taxon>Fungi</taxon>
        <taxon>Dikarya</taxon>
        <taxon>Ascomycota</taxon>
        <taxon>Pezizomycotina</taxon>
        <taxon>Sordariomycetes</taxon>
        <taxon>Sordariomycetidae</taxon>
        <taxon>Diaporthales</taxon>
        <taxon>Cytosporaceae</taxon>
        <taxon>Cytospora</taxon>
    </lineage>
</organism>
<evidence type="ECO:0000259" key="7">
    <source>
        <dbReference type="PROSITE" id="PS50250"/>
    </source>
</evidence>
<feature type="region of interest" description="Disordered" evidence="6">
    <location>
        <begin position="473"/>
        <end position="512"/>
    </location>
</feature>
<evidence type="ECO:0000256" key="2">
    <source>
        <dbReference type="ARBA" id="ARBA00022490"/>
    </source>
</evidence>
<dbReference type="PANTHER" id="PTHR15350">
    <property type="entry name" value="COP9 SIGNALOSOME COMPLEX SUBUNIT 7/DENDRITIC CELL PROTEIN GA17"/>
    <property type="match status" value="1"/>
</dbReference>
<dbReference type="GO" id="GO:0001732">
    <property type="term" value="P:formation of cytoplasmic translation initiation complex"/>
    <property type="evidence" value="ECO:0007669"/>
    <property type="project" value="UniProtKB-UniRule"/>
</dbReference>
<comment type="function">
    <text evidence="5">Component of the eukaryotic translation initiation factor 3 (eIF-3) complex, which is involved in protein synthesis of a specialized repertoire of mRNAs and, together with other initiation factors, stimulates binding of mRNA and methionyl-tRNAi to the 40S ribosome. The eIF-3 complex specifically targets and initiates translation of a subset of mRNAs involved in cell proliferation.</text>
</comment>
<dbReference type="GO" id="GO:0071541">
    <property type="term" value="C:eukaryotic translation initiation factor 3 complex, eIF3m"/>
    <property type="evidence" value="ECO:0007669"/>
    <property type="project" value="UniProtKB-UniRule"/>
</dbReference>
<accession>A0A194VTR7</accession>
<feature type="domain" description="PCI" evidence="7">
    <location>
        <begin position="264"/>
        <end position="437"/>
    </location>
</feature>
<evidence type="ECO:0000256" key="6">
    <source>
        <dbReference type="SAM" id="MobiDB-lite"/>
    </source>
</evidence>
<gene>
    <name evidence="8" type="ORF">VM1G_02630</name>
</gene>
<evidence type="ECO:0000256" key="4">
    <source>
        <dbReference type="ARBA" id="ARBA00022917"/>
    </source>
</evidence>
<feature type="compositionally biased region" description="Basic and acidic residues" evidence="6">
    <location>
        <begin position="473"/>
        <end position="488"/>
    </location>
</feature>
<dbReference type="Pfam" id="PF18005">
    <property type="entry name" value="eIF3m_C_helix"/>
    <property type="match status" value="1"/>
</dbReference>
<dbReference type="GO" id="GO:0033290">
    <property type="term" value="C:eukaryotic 48S preinitiation complex"/>
    <property type="evidence" value="ECO:0007669"/>
    <property type="project" value="UniProtKB-UniRule"/>
</dbReference>
<dbReference type="InterPro" id="IPR040750">
    <property type="entry name" value="eIF3m_C_helix"/>
</dbReference>
<evidence type="ECO:0000256" key="1">
    <source>
        <dbReference type="ARBA" id="ARBA00008482"/>
    </source>
</evidence>
<feature type="compositionally biased region" description="Polar residues" evidence="6">
    <location>
        <begin position="57"/>
        <end position="66"/>
    </location>
</feature>
<comment type="similarity">
    <text evidence="5">Belongs to the eIF-3 subunit M family.</text>
</comment>
<dbReference type="SMART" id="SM00088">
    <property type="entry name" value="PINT"/>
    <property type="match status" value="1"/>
</dbReference>
<feature type="region of interest" description="Disordered" evidence="6">
    <location>
        <begin position="1"/>
        <end position="33"/>
    </location>
</feature>
<protein>
    <recommendedName>
        <fullName evidence="5">Eukaryotic translation initiation factor 3 subunit M</fullName>
        <shortName evidence="5">eIF3m</shortName>
    </recommendedName>
</protein>
<keyword evidence="3 5" id="KW-0396">Initiation factor</keyword>